<dbReference type="SUPFAM" id="SSF51735">
    <property type="entry name" value="NAD(P)-binding Rossmann-fold domains"/>
    <property type="match status" value="1"/>
</dbReference>
<keyword evidence="4 10" id="KW-0812">Transmembrane</keyword>
<dbReference type="PANTHER" id="PTHR43562">
    <property type="entry name" value="NAPA-TYPE SODIUM/HYDROGEN ANTIPORTER"/>
    <property type="match status" value="1"/>
</dbReference>
<dbReference type="PANTHER" id="PTHR43562:SF3">
    <property type="entry name" value="SODIUM ION_PROTON EXCHANGER (EUROFUNG)"/>
    <property type="match status" value="1"/>
</dbReference>
<dbReference type="Gene3D" id="3.40.50.720">
    <property type="entry name" value="NAD(P)-binding Rossmann-like Domain"/>
    <property type="match status" value="1"/>
</dbReference>
<evidence type="ECO:0000256" key="6">
    <source>
        <dbReference type="ARBA" id="ARBA00023053"/>
    </source>
</evidence>
<feature type="transmembrane region" description="Helical" evidence="10">
    <location>
        <begin position="275"/>
        <end position="294"/>
    </location>
</feature>
<feature type="transmembrane region" description="Helical" evidence="10">
    <location>
        <begin position="301"/>
        <end position="324"/>
    </location>
</feature>
<keyword evidence="9" id="KW-0739">Sodium transport</keyword>
<evidence type="ECO:0000313" key="13">
    <source>
        <dbReference type="EMBL" id="MBF8150249.1"/>
    </source>
</evidence>
<keyword evidence="6" id="KW-0915">Sodium</keyword>
<keyword evidence="8 10" id="KW-0472">Membrane</keyword>
<keyword evidence="2" id="KW-0813">Transport</keyword>
<evidence type="ECO:0000256" key="3">
    <source>
        <dbReference type="ARBA" id="ARBA00022449"/>
    </source>
</evidence>
<evidence type="ECO:0000259" key="11">
    <source>
        <dbReference type="Pfam" id="PF00999"/>
    </source>
</evidence>
<dbReference type="Pfam" id="PF00999">
    <property type="entry name" value="Na_H_Exchanger"/>
    <property type="match status" value="1"/>
</dbReference>
<accession>A0ABS0EIL7</accession>
<evidence type="ECO:0000256" key="9">
    <source>
        <dbReference type="ARBA" id="ARBA00023201"/>
    </source>
</evidence>
<dbReference type="EMBL" id="JADOET010000007">
    <property type="protein sequence ID" value="MBF8150249.1"/>
    <property type="molecule type" value="Genomic_DNA"/>
</dbReference>
<feature type="domain" description="Cation/H+ exchanger transmembrane" evidence="11">
    <location>
        <begin position="16"/>
        <end position="384"/>
    </location>
</feature>
<comment type="caution">
    <text evidence="13">The sequence shown here is derived from an EMBL/GenBank/DDBJ whole genome shotgun (WGS) entry which is preliminary data.</text>
</comment>
<name>A0ABS0EIL7_9FLAO</name>
<evidence type="ECO:0000256" key="4">
    <source>
        <dbReference type="ARBA" id="ARBA00022692"/>
    </source>
</evidence>
<comment type="subcellular location">
    <subcellularLocation>
        <location evidence="1">Membrane</location>
        <topology evidence="1">Multi-pass membrane protein</topology>
    </subcellularLocation>
</comment>
<dbReference type="InterPro" id="IPR038770">
    <property type="entry name" value="Na+/solute_symporter_sf"/>
</dbReference>
<evidence type="ECO:0000256" key="5">
    <source>
        <dbReference type="ARBA" id="ARBA00022989"/>
    </source>
</evidence>
<dbReference type="InterPro" id="IPR036291">
    <property type="entry name" value="NAD(P)-bd_dom_sf"/>
</dbReference>
<proteinExistence type="predicted"/>
<dbReference type="Pfam" id="PF02254">
    <property type="entry name" value="TrkA_N"/>
    <property type="match status" value="1"/>
</dbReference>
<dbReference type="Gene3D" id="1.20.1530.20">
    <property type="match status" value="1"/>
</dbReference>
<feature type="transmembrane region" description="Helical" evidence="10">
    <location>
        <begin position="364"/>
        <end position="383"/>
    </location>
</feature>
<feature type="transmembrane region" description="Helical" evidence="10">
    <location>
        <begin position="32"/>
        <end position="51"/>
    </location>
</feature>
<feature type="transmembrane region" description="Helical" evidence="10">
    <location>
        <begin position="113"/>
        <end position="135"/>
    </location>
</feature>
<dbReference type="Proteomes" id="UP000611215">
    <property type="component" value="Unassembled WGS sequence"/>
</dbReference>
<keyword evidence="14" id="KW-1185">Reference proteome</keyword>
<dbReference type="InterPro" id="IPR006153">
    <property type="entry name" value="Cation/H_exchanger_TM"/>
</dbReference>
<evidence type="ECO:0000256" key="7">
    <source>
        <dbReference type="ARBA" id="ARBA00023065"/>
    </source>
</evidence>
<organism evidence="13 14">
    <name type="scientific">Winogradskyella marina</name>
    <dbReference type="NCBI Taxonomy" id="2785530"/>
    <lineage>
        <taxon>Bacteria</taxon>
        <taxon>Pseudomonadati</taxon>
        <taxon>Bacteroidota</taxon>
        <taxon>Flavobacteriia</taxon>
        <taxon>Flavobacteriales</taxon>
        <taxon>Flavobacteriaceae</taxon>
        <taxon>Winogradskyella</taxon>
    </lineage>
</organism>
<feature type="transmembrane region" description="Helical" evidence="10">
    <location>
        <begin position="86"/>
        <end position="107"/>
    </location>
</feature>
<feature type="transmembrane region" description="Helical" evidence="10">
    <location>
        <begin position="6"/>
        <end position="25"/>
    </location>
</feature>
<feature type="transmembrane region" description="Helical" evidence="10">
    <location>
        <begin position="57"/>
        <end position="74"/>
    </location>
</feature>
<feature type="domain" description="RCK N-terminal" evidence="12">
    <location>
        <begin position="415"/>
        <end position="488"/>
    </location>
</feature>
<evidence type="ECO:0000313" key="14">
    <source>
        <dbReference type="Proteomes" id="UP000611215"/>
    </source>
</evidence>
<keyword evidence="3" id="KW-0050">Antiport</keyword>
<feature type="transmembrane region" description="Helical" evidence="10">
    <location>
        <begin position="182"/>
        <end position="204"/>
    </location>
</feature>
<keyword evidence="7" id="KW-0406">Ion transport</keyword>
<reference evidence="13 14" key="1">
    <citation type="submission" date="2020-11" db="EMBL/GenBank/DDBJ databases">
        <title>Winogradskyella marina sp. nov., isolated from marine sediment.</title>
        <authorList>
            <person name="Bo J."/>
            <person name="Wang S."/>
            <person name="Song X."/>
            <person name="Du Z."/>
        </authorList>
    </citation>
    <scope>NUCLEOTIDE SEQUENCE [LARGE SCALE GENOMIC DNA]</scope>
    <source>
        <strain evidence="13 14">F6397</strain>
    </source>
</reference>
<evidence type="ECO:0000256" key="1">
    <source>
        <dbReference type="ARBA" id="ARBA00004141"/>
    </source>
</evidence>
<evidence type="ECO:0000259" key="12">
    <source>
        <dbReference type="Pfam" id="PF02254"/>
    </source>
</evidence>
<protein>
    <submittedName>
        <fullName evidence="13">Cation:proton antiporter</fullName>
    </submittedName>
</protein>
<evidence type="ECO:0000256" key="10">
    <source>
        <dbReference type="SAM" id="Phobius"/>
    </source>
</evidence>
<dbReference type="InterPro" id="IPR003148">
    <property type="entry name" value="RCK_N"/>
</dbReference>
<evidence type="ECO:0000256" key="2">
    <source>
        <dbReference type="ARBA" id="ARBA00022448"/>
    </source>
</evidence>
<feature type="transmembrane region" description="Helical" evidence="10">
    <location>
        <begin position="225"/>
        <end position="255"/>
    </location>
</feature>
<sequence>MEEVGFDILNLFIVLLSAWGAGALIKRIGYPAILGELLIGVIIGPSLLGLVELSSTLHIISEAGVILLMAYIGMEINFKDLGKASWAGLLAAVGGFVVPFALGYFVVTFSGGTTMAGLFVGIAVGVTSLATKSRILVDLDLLDTRIAYVLMAGALISDTLALIIFAGLSSFIDAGAVNMSEILIIAGKIILFFAFSTGFGLYVLPRIGKWMASRNIDNRTTYFTLLLLIVFGLSELAELVGLHGILGAFIAGVFIKDGVFHEKITKDITRVFHDVSIGFMAPIFFVTAGFHVTLDVFKTDLMLLLLIVGVAFVGKIVGTILFYLPSGNGWREGFAVGTGMNGRGAVEIVIAGIGLQKGIITQEIFSILVFMAIITTLSVPVLLTWSTNWLKKRGELVKQFSRKGYLFLSANPLALLLGKHLADDNKVVFIDANKTNCENAKSKGFDYVHGNILEESTLNEAVAKDFRTFIALTVNNEINMLASQLINDTVFIPEKFVAISPHSGEGGSINILNSISASTLFSGKVDIQSWIQKVQDSNYKEVEVSVSKKITTREWLKSQFSEDKDLLPLVIIESTGAKRPFRYDDHIDADEKIIYIE</sequence>
<keyword evidence="5 10" id="KW-1133">Transmembrane helix</keyword>
<gene>
    <name evidence="13" type="ORF">ITJ86_10090</name>
</gene>
<evidence type="ECO:0000256" key="8">
    <source>
        <dbReference type="ARBA" id="ARBA00023136"/>
    </source>
</evidence>
<feature type="transmembrane region" description="Helical" evidence="10">
    <location>
        <begin position="147"/>
        <end position="170"/>
    </location>
</feature>
<dbReference type="RefSeq" id="WP_195871519.1">
    <property type="nucleotide sequence ID" value="NZ_JADOET010000007.1"/>
</dbReference>